<evidence type="ECO:0000313" key="3">
    <source>
        <dbReference type="EMBL" id="MBA4861839.1"/>
    </source>
</evidence>
<accession>A0A7W2HFN5</accession>
<keyword evidence="2" id="KW-1133">Transmembrane helix</keyword>
<feature type="transmembrane region" description="Helical" evidence="2">
    <location>
        <begin position="43"/>
        <end position="65"/>
    </location>
</feature>
<feature type="region of interest" description="Disordered" evidence="1">
    <location>
        <begin position="233"/>
        <end position="329"/>
    </location>
</feature>
<feature type="transmembrane region" description="Helical" evidence="2">
    <location>
        <begin position="20"/>
        <end position="37"/>
    </location>
</feature>
<keyword evidence="2" id="KW-0812">Transmembrane</keyword>
<feature type="region of interest" description="Disordered" evidence="1">
    <location>
        <begin position="342"/>
        <end position="490"/>
    </location>
</feature>
<feature type="compositionally biased region" description="Polar residues" evidence="1">
    <location>
        <begin position="409"/>
        <end position="424"/>
    </location>
</feature>
<keyword evidence="4" id="KW-1185">Reference proteome</keyword>
<organism evidence="3 4">
    <name type="scientific">Streptomyces himalayensis subsp. aureolus</name>
    <dbReference type="NCBI Taxonomy" id="2758039"/>
    <lineage>
        <taxon>Bacteria</taxon>
        <taxon>Bacillati</taxon>
        <taxon>Actinomycetota</taxon>
        <taxon>Actinomycetes</taxon>
        <taxon>Kitasatosporales</taxon>
        <taxon>Streptomycetaceae</taxon>
        <taxon>Streptomyces</taxon>
        <taxon>Streptomyces himalayensis</taxon>
    </lineage>
</organism>
<feature type="compositionally biased region" description="Pro residues" evidence="1">
    <location>
        <begin position="377"/>
        <end position="394"/>
    </location>
</feature>
<feature type="compositionally biased region" description="Pro residues" evidence="1">
    <location>
        <begin position="306"/>
        <end position="323"/>
    </location>
</feature>
<evidence type="ECO:0000256" key="2">
    <source>
        <dbReference type="SAM" id="Phobius"/>
    </source>
</evidence>
<protein>
    <submittedName>
        <fullName evidence="3">Cytochrome b/b6 domain-containing protein</fullName>
    </submittedName>
</protein>
<evidence type="ECO:0000256" key="1">
    <source>
        <dbReference type="SAM" id="MobiDB-lite"/>
    </source>
</evidence>
<proteinExistence type="predicted"/>
<gene>
    <name evidence="3" type="ORF">H1V43_10670</name>
</gene>
<keyword evidence="2" id="KW-0472">Membrane</keyword>
<reference evidence="3 4" key="1">
    <citation type="submission" date="2020-07" db="EMBL/GenBank/DDBJ databases">
        <title>Streptomyces isolated from Indian soil.</title>
        <authorList>
            <person name="Mandal S."/>
            <person name="Maiti P.K."/>
        </authorList>
    </citation>
    <scope>NUCLEOTIDE SEQUENCE [LARGE SCALE GENOMIC DNA]</scope>
    <source>
        <strain evidence="3 4">PSKA54</strain>
    </source>
</reference>
<feature type="transmembrane region" description="Helical" evidence="2">
    <location>
        <begin position="86"/>
        <end position="105"/>
    </location>
</feature>
<comment type="caution">
    <text evidence="3">The sequence shown here is derived from an EMBL/GenBank/DDBJ whole genome shotgun (WGS) entry which is preliminary data.</text>
</comment>
<dbReference type="EMBL" id="JACEQY010000008">
    <property type="protein sequence ID" value="MBA4861839.1"/>
    <property type="molecule type" value="Genomic_DNA"/>
</dbReference>
<feature type="transmembrane region" description="Helical" evidence="2">
    <location>
        <begin position="163"/>
        <end position="181"/>
    </location>
</feature>
<evidence type="ECO:0000313" key="4">
    <source>
        <dbReference type="Proteomes" id="UP000586976"/>
    </source>
</evidence>
<sequence>MNPRRKIRSLPLPSPTARGGVAAMTLLLIPVLVFIGGDGFRDFLNFCAGVLSLVALTSSVIWGLVATDRLFLNSRQRLLAQAVHRATAVAALGFLLLHITVKLALDHTTLLAALIPFGLGFTGTQGLIGFGSLAALLMVTTGLTGALRSAFASPVQVAARWRAVHMLAYPAWCSALVHGLYAGRPAAPWVTVMYCLALAAVMGAIALRAAPLPVKRQVAARILAVLQPDDRGAGEARIRRDTADSPLPGTVLPGSSLSDMTTGGPTPRGSGLGGAPFGDSALGGTTTLPRPEPAFPSPSDLRGMTPPSPPLYEAPPRPSPTPRSPGAGAGISAAYRAVSSIPRARDGLERDATERMDLPLDRRPTEALPRFDDTGPTPTPGRWPTPSPPPPGEAPPSTYGSSDAYGPSGTYSPSDTQYGTNLSYGRSHDAYERPSSGAYDPAYDTPYNGTPYAGAADPAYDSGPATEPLPGTFQAPSSGEPWNAPTGGTT</sequence>
<dbReference type="Proteomes" id="UP000586976">
    <property type="component" value="Unassembled WGS sequence"/>
</dbReference>
<feature type="transmembrane region" description="Helical" evidence="2">
    <location>
        <begin position="125"/>
        <end position="151"/>
    </location>
</feature>
<dbReference type="AlphaFoldDB" id="A0A7W2HFN5"/>
<feature type="compositionally biased region" description="Basic and acidic residues" evidence="1">
    <location>
        <begin position="343"/>
        <end position="373"/>
    </location>
</feature>
<name>A0A7W2HFN5_9ACTN</name>
<feature type="transmembrane region" description="Helical" evidence="2">
    <location>
        <begin position="187"/>
        <end position="207"/>
    </location>
</feature>
<feature type="compositionally biased region" description="Basic and acidic residues" evidence="1">
    <location>
        <begin position="233"/>
        <end position="243"/>
    </location>
</feature>